<dbReference type="EMBL" id="CAUYUJ010000492">
    <property type="protein sequence ID" value="CAK0790836.1"/>
    <property type="molecule type" value="Genomic_DNA"/>
</dbReference>
<comment type="caution">
    <text evidence="2">The sequence shown here is derived from an EMBL/GenBank/DDBJ whole genome shotgun (WGS) entry which is preliminary data.</text>
</comment>
<evidence type="ECO:0000313" key="3">
    <source>
        <dbReference type="Proteomes" id="UP001189429"/>
    </source>
</evidence>
<organism evidence="2 3">
    <name type="scientific">Prorocentrum cordatum</name>
    <dbReference type="NCBI Taxonomy" id="2364126"/>
    <lineage>
        <taxon>Eukaryota</taxon>
        <taxon>Sar</taxon>
        <taxon>Alveolata</taxon>
        <taxon>Dinophyceae</taxon>
        <taxon>Prorocentrales</taxon>
        <taxon>Prorocentraceae</taxon>
        <taxon>Prorocentrum</taxon>
    </lineage>
</organism>
<sequence length="212" mass="24239">MREDDVWQGRKWAGRGDKMGPKRYGAATQQLFRRREEAGLPRVPEHLKPQWEQIVDELNEEMSGTRTNAELLAAAESEKKALEQGEKKALGQPDDGVDRRLLRGVDEAFPQALPEKWELPGFRDPKPQEQKWTPVVGEVTSLEYKRQQGDPKICKKIRWVQSKRKAVAAVNGVFGTGSLTTQRVVKGRMMLEEARRLQNTHEPLSPRTFDNL</sequence>
<feature type="compositionally biased region" description="Basic and acidic residues" evidence="1">
    <location>
        <begin position="1"/>
        <end position="20"/>
    </location>
</feature>
<reference evidence="2" key="1">
    <citation type="submission" date="2023-10" db="EMBL/GenBank/DDBJ databases">
        <authorList>
            <person name="Chen Y."/>
            <person name="Shah S."/>
            <person name="Dougan E. K."/>
            <person name="Thang M."/>
            <person name="Chan C."/>
        </authorList>
    </citation>
    <scope>NUCLEOTIDE SEQUENCE [LARGE SCALE GENOMIC DNA]</scope>
</reference>
<name>A0ABN9PHL5_9DINO</name>
<gene>
    <name evidence="2" type="ORF">PCOR1329_LOCUS2009</name>
</gene>
<evidence type="ECO:0000256" key="1">
    <source>
        <dbReference type="SAM" id="MobiDB-lite"/>
    </source>
</evidence>
<feature type="region of interest" description="Disordered" evidence="1">
    <location>
        <begin position="76"/>
        <end position="97"/>
    </location>
</feature>
<dbReference type="Proteomes" id="UP001189429">
    <property type="component" value="Unassembled WGS sequence"/>
</dbReference>
<proteinExistence type="predicted"/>
<feature type="region of interest" description="Disordered" evidence="1">
    <location>
        <begin position="1"/>
        <end position="25"/>
    </location>
</feature>
<evidence type="ECO:0000313" key="2">
    <source>
        <dbReference type="EMBL" id="CAK0790836.1"/>
    </source>
</evidence>
<accession>A0ABN9PHL5</accession>
<protein>
    <submittedName>
        <fullName evidence="2">Uncharacterized protein</fullName>
    </submittedName>
</protein>
<feature type="compositionally biased region" description="Basic and acidic residues" evidence="1">
    <location>
        <begin position="76"/>
        <end position="89"/>
    </location>
</feature>
<keyword evidence="3" id="KW-1185">Reference proteome</keyword>